<keyword evidence="2" id="KW-0378">Hydrolase</keyword>
<gene>
    <name evidence="2" type="ORF">L6637_30700</name>
</gene>
<evidence type="ECO:0000313" key="3">
    <source>
        <dbReference type="Proteomes" id="UP001139012"/>
    </source>
</evidence>
<dbReference type="RefSeq" id="WP_237872806.1">
    <property type="nucleotide sequence ID" value="NZ_JAKLUA010000013.1"/>
</dbReference>
<dbReference type="PANTHER" id="PTHR37946">
    <property type="entry name" value="SLL1969 PROTEIN"/>
    <property type="match status" value="1"/>
</dbReference>
<dbReference type="InterPro" id="IPR029058">
    <property type="entry name" value="AB_hydrolase_fold"/>
</dbReference>
<dbReference type="InterPro" id="IPR000073">
    <property type="entry name" value="AB_hydrolase_1"/>
</dbReference>
<name>A0ABS9LWE1_9BRAD</name>
<comment type="caution">
    <text evidence="2">The sequence shown here is derived from an EMBL/GenBank/DDBJ whole genome shotgun (WGS) entry which is preliminary data.</text>
</comment>
<accession>A0ABS9LWE1</accession>
<dbReference type="Pfam" id="PF00561">
    <property type="entry name" value="Abhydrolase_1"/>
    <property type="match status" value="1"/>
</dbReference>
<dbReference type="Proteomes" id="UP001139012">
    <property type="component" value="Unassembled WGS sequence"/>
</dbReference>
<dbReference type="SUPFAM" id="SSF53474">
    <property type="entry name" value="alpha/beta-Hydrolases"/>
    <property type="match status" value="1"/>
</dbReference>
<dbReference type="EMBL" id="JAKLUA010000013">
    <property type="protein sequence ID" value="MCG2671332.1"/>
    <property type="molecule type" value="Genomic_DNA"/>
</dbReference>
<sequence length="222" mass="23420">MRGAPEMRSARCPGVVLLHGIARGSSSLRRLERSLQAAGFATLNIDYASRGKPIAALADDIHPAIARFAEREAPLHFVAHSMGGLVTRAYLAKHRPNRLGGVVMLGTPNGGSEVADLLSGSRLYRAFYGPAGLELTTANRSNVLPVVDYPVGVIAGNRFIDPVAGLFVLPKPNDGRVSVQSAMLAGMADHIVVNASHTGLPRHGVAIAQTIAFLQDGRFSLA</sequence>
<dbReference type="PANTHER" id="PTHR37946:SF1">
    <property type="entry name" value="SLL1969 PROTEIN"/>
    <property type="match status" value="1"/>
</dbReference>
<keyword evidence="3" id="KW-1185">Reference proteome</keyword>
<dbReference type="Gene3D" id="3.40.50.1820">
    <property type="entry name" value="alpha/beta hydrolase"/>
    <property type="match status" value="1"/>
</dbReference>
<organism evidence="2 3">
    <name type="scientific">Bradyrhizobium zhengyangense</name>
    <dbReference type="NCBI Taxonomy" id="2911009"/>
    <lineage>
        <taxon>Bacteria</taxon>
        <taxon>Pseudomonadati</taxon>
        <taxon>Pseudomonadota</taxon>
        <taxon>Alphaproteobacteria</taxon>
        <taxon>Hyphomicrobiales</taxon>
        <taxon>Nitrobacteraceae</taxon>
        <taxon>Bradyrhizobium</taxon>
    </lineage>
</organism>
<protein>
    <submittedName>
        <fullName evidence="2">Alpha/beta hydrolase</fullName>
    </submittedName>
</protein>
<proteinExistence type="predicted"/>
<reference evidence="2" key="1">
    <citation type="submission" date="2022-01" db="EMBL/GenBank/DDBJ databases">
        <title>Genome sequnece data of strain Bradyrhizobium sp. nov.</title>
        <authorList>
            <person name="Zhang J."/>
        </authorList>
    </citation>
    <scope>NUCLEOTIDE SEQUENCE</scope>
    <source>
        <strain evidence="2">WYCCWR 12774</strain>
    </source>
</reference>
<dbReference type="GO" id="GO:0016787">
    <property type="term" value="F:hydrolase activity"/>
    <property type="evidence" value="ECO:0007669"/>
    <property type="project" value="UniProtKB-KW"/>
</dbReference>
<feature type="domain" description="AB hydrolase-1" evidence="1">
    <location>
        <begin position="15"/>
        <end position="109"/>
    </location>
</feature>
<evidence type="ECO:0000313" key="2">
    <source>
        <dbReference type="EMBL" id="MCG2671332.1"/>
    </source>
</evidence>
<evidence type="ECO:0000259" key="1">
    <source>
        <dbReference type="Pfam" id="PF00561"/>
    </source>
</evidence>